<evidence type="ECO:0000313" key="2">
    <source>
        <dbReference type="EMBL" id="CAB4709290.1"/>
    </source>
</evidence>
<accession>A0A6J6QC00</accession>
<dbReference type="EMBL" id="CAEZXZ010000137">
    <property type="protein sequence ID" value="CAB4709290.1"/>
    <property type="molecule type" value="Genomic_DNA"/>
</dbReference>
<gene>
    <name evidence="2" type="ORF">UFOPK2625_00923</name>
</gene>
<name>A0A6J6QC00_9ZZZZ</name>
<dbReference type="PANTHER" id="PTHR41700">
    <property type="entry name" value="GCN5-RELATED N-ACETYLTRANSFERASE"/>
    <property type="match status" value="1"/>
</dbReference>
<organism evidence="2">
    <name type="scientific">freshwater metagenome</name>
    <dbReference type="NCBI Taxonomy" id="449393"/>
    <lineage>
        <taxon>unclassified sequences</taxon>
        <taxon>metagenomes</taxon>
        <taxon>ecological metagenomes</taxon>
    </lineage>
</organism>
<sequence length="313" mass="34515">MGDSVLTRRCTDSTILGSSAFADAKVVVTLLLSVRFFAVRFGTVSVVTSVDSPAADLQRAQERAGVQIRSVVDPTDLATARLIFDTVWPGQGTQVQQNVLKALIHAGGYASLAYLGDEPVGAALAFVGRHFTDRWHVHLHSHMAAVLEGHRNQHIGSAIKLHQRMWALDRDIDTISWTFDPLVRRNAILNILKLGVDVRGYEIDFYGEMPDAINIGDPTDRVFAWWHLSSAKVIDAAAGRLLPLDAGMLIEAGRDIRVVEIPEDIVELRRADPVAAARWRISLRETLTSALAEGYCVIGVERVGNYVLYRERA</sequence>
<dbReference type="InterPro" id="IPR016181">
    <property type="entry name" value="Acyl_CoA_acyltransferase"/>
</dbReference>
<dbReference type="GO" id="GO:0016747">
    <property type="term" value="F:acyltransferase activity, transferring groups other than amino-acyl groups"/>
    <property type="evidence" value="ECO:0007669"/>
    <property type="project" value="InterPro"/>
</dbReference>
<dbReference type="Gene3D" id="3.40.630.30">
    <property type="match status" value="1"/>
</dbReference>
<dbReference type="AlphaFoldDB" id="A0A6J6QC00"/>
<dbReference type="PANTHER" id="PTHR41700:SF1">
    <property type="entry name" value="N-ACETYLTRANSFERASE DOMAIN-CONTAINING PROTEIN"/>
    <property type="match status" value="1"/>
</dbReference>
<feature type="domain" description="N-acetyltransferase" evidence="1">
    <location>
        <begin position="66"/>
        <end position="220"/>
    </location>
</feature>
<reference evidence="2" key="1">
    <citation type="submission" date="2020-05" db="EMBL/GenBank/DDBJ databases">
        <authorList>
            <person name="Chiriac C."/>
            <person name="Salcher M."/>
            <person name="Ghai R."/>
            <person name="Kavagutti S V."/>
        </authorList>
    </citation>
    <scope>NUCLEOTIDE SEQUENCE</scope>
</reference>
<dbReference type="SUPFAM" id="SSF55729">
    <property type="entry name" value="Acyl-CoA N-acyltransferases (Nat)"/>
    <property type="match status" value="1"/>
</dbReference>
<evidence type="ECO:0000259" key="1">
    <source>
        <dbReference type="PROSITE" id="PS51186"/>
    </source>
</evidence>
<proteinExistence type="predicted"/>
<dbReference type="PROSITE" id="PS51186">
    <property type="entry name" value="GNAT"/>
    <property type="match status" value="1"/>
</dbReference>
<dbReference type="InterPro" id="IPR038764">
    <property type="entry name" value="GNAT_N_AcTrfase_prd"/>
</dbReference>
<dbReference type="InterPro" id="IPR000182">
    <property type="entry name" value="GNAT_dom"/>
</dbReference>
<protein>
    <submittedName>
        <fullName evidence="2">Unannotated protein</fullName>
    </submittedName>
</protein>